<dbReference type="OrthoDB" id="37369at2"/>
<dbReference type="AlphaFoldDB" id="A0A3G1KVJ8"/>
<keyword evidence="2" id="KW-1185">Reference proteome</keyword>
<dbReference type="RefSeq" id="WP_148135796.1">
    <property type="nucleotide sequence ID" value="NZ_CP017634.1"/>
</dbReference>
<dbReference type="Proteomes" id="UP000323521">
    <property type="component" value="Chromosome"/>
</dbReference>
<sequence>MLFISPSKGRMPFQAMMKDILEFINLAPEDNYRVIIGSDSQVHHETCFVSAVVVHRVGKGARYFYHKKQQRKITSLRQRIFYETALSLELASQVVAVLADNGYGDLNVEIHLDVGDKGETKELIKEVVGMVVGSGFDAHIKPDSSGASKVADKYTK</sequence>
<dbReference type="PANTHER" id="PTHR39961">
    <property type="entry name" value="HYPOTHETICAL CYTOSOLIC PROTEIN"/>
    <property type="match status" value="1"/>
</dbReference>
<evidence type="ECO:0000313" key="2">
    <source>
        <dbReference type="Proteomes" id="UP000323521"/>
    </source>
</evidence>
<dbReference type="KEGG" id="fwa:DCMF_18555"/>
<evidence type="ECO:0000313" key="1">
    <source>
        <dbReference type="EMBL" id="ATW26484.1"/>
    </source>
</evidence>
<protein>
    <recommendedName>
        <fullName evidence="3">DUF458 domain-containing protein</fullName>
    </recommendedName>
</protein>
<reference evidence="1 2" key="1">
    <citation type="submission" date="2016-10" db="EMBL/GenBank/DDBJ databases">
        <title>Complete Genome Sequence of Peptococcaceae strain DCMF.</title>
        <authorList>
            <person name="Edwards R.J."/>
            <person name="Holland S.I."/>
            <person name="Deshpande N.P."/>
            <person name="Wong Y.K."/>
            <person name="Ertan H."/>
            <person name="Manefield M."/>
            <person name="Russell T.L."/>
            <person name="Lee M.J."/>
        </authorList>
    </citation>
    <scope>NUCLEOTIDE SEQUENCE [LARGE SCALE GENOMIC DNA]</scope>
    <source>
        <strain evidence="1 2">DCMF</strain>
    </source>
</reference>
<dbReference type="Pfam" id="PF04308">
    <property type="entry name" value="RNaseH_like"/>
    <property type="match status" value="1"/>
</dbReference>
<dbReference type="InterPro" id="IPR007405">
    <property type="entry name" value="Phage_KVP40_Orf299"/>
</dbReference>
<organism evidence="1 2">
    <name type="scientific">Formimonas warabiya</name>
    <dbReference type="NCBI Taxonomy" id="1761012"/>
    <lineage>
        <taxon>Bacteria</taxon>
        <taxon>Bacillati</taxon>
        <taxon>Bacillota</taxon>
        <taxon>Clostridia</taxon>
        <taxon>Eubacteriales</taxon>
        <taxon>Peptococcaceae</taxon>
        <taxon>Candidatus Formimonas</taxon>
    </lineage>
</organism>
<name>A0A3G1KVJ8_FORW1</name>
<proteinExistence type="predicted"/>
<accession>A0A3G1KVJ8</accession>
<gene>
    <name evidence="1" type="ORF">DCMF_18555</name>
</gene>
<dbReference type="PANTHER" id="PTHR39961:SF1">
    <property type="entry name" value="DUF458 DOMAIN-CONTAINING PROTEIN"/>
    <property type="match status" value="1"/>
</dbReference>
<dbReference type="EMBL" id="CP017634">
    <property type="protein sequence ID" value="ATW26484.1"/>
    <property type="molecule type" value="Genomic_DNA"/>
</dbReference>
<evidence type="ECO:0008006" key="3">
    <source>
        <dbReference type="Google" id="ProtNLM"/>
    </source>
</evidence>